<dbReference type="OrthoDB" id="5134860at2"/>
<evidence type="ECO:0000256" key="1">
    <source>
        <dbReference type="SAM" id="SignalP"/>
    </source>
</evidence>
<sequence>MKYGLNNLVIGCVALASSHVLAAQPAKLELSLKPVSYMGDIGWQGFRLPKVTLSRTSSVVNKHWNTLDNALIQQISYNVARLLYRDVGKAPQLPTLKIILEDMKGVAFKEGDFNGATIHLSAQYFEKFAMTHDDQSAYDELIGVLYHEIAHAYQLDDHNYKEIGPVIEGIADVVRMKAGYVDFSHRKVGGDYDSGYKTTAFYLHWLEQTLKPNLLVELNAQLDPHDDIKWTWALFAKESGISLSESWRKYQKSL</sequence>
<evidence type="ECO:0000313" key="2">
    <source>
        <dbReference type="EMBL" id="TMO69371.1"/>
    </source>
</evidence>
<feature type="signal peptide" evidence="1">
    <location>
        <begin position="1"/>
        <end position="22"/>
    </location>
</feature>
<reference evidence="5" key="2">
    <citation type="submission" date="2019-06" db="EMBL/GenBank/DDBJ databases">
        <title>Co-occurence of chitin degradation, pigmentation and bioactivity in marine Pseudoalteromonas.</title>
        <authorList>
            <person name="Sonnenschein E.C."/>
            <person name="Bech P.K."/>
        </authorList>
    </citation>
    <scope>NUCLEOTIDE SEQUENCE [LARGE SCALE GENOMIC DNA]</scope>
    <source>
        <strain evidence="5">S3790</strain>
    </source>
</reference>
<accession>A0A5S3VBP0</accession>
<organism evidence="2 5">
    <name type="scientific">Pseudoalteromonas aurantia</name>
    <dbReference type="NCBI Taxonomy" id="43654"/>
    <lineage>
        <taxon>Bacteria</taxon>
        <taxon>Pseudomonadati</taxon>
        <taxon>Pseudomonadota</taxon>
        <taxon>Gammaproteobacteria</taxon>
        <taxon>Alteromonadales</taxon>
        <taxon>Pseudoalteromonadaceae</taxon>
        <taxon>Pseudoalteromonas</taxon>
    </lineage>
</organism>
<feature type="chain" id="PRO_5024450013" evidence="1">
    <location>
        <begin position="23"/>
        <end position="254"/>
    </location>
</feature>
<comment type="caution">
    <text evidence="2">The sequence shown here is derived from an EMBL/GenBank/DDBJ whole genome shotgun (WGS) entry which is preliminary data.</text>
</comment>
<dbReference type="InterPro" id="IPR007541">
    <property type="entry name" value="Uncharacterised_BSP"/>
</dbReference>
<evidence type="ECO:0000313" key="4">
    <source>
        <dbReference type="Proteomes" id="UP000307164"/>
    </source>
</evidence>
<proteinExistence type="predicted"/>
<keyword evidence="1" id="KW-0732">Signal</keyword>
<dbReference type="PANTHER" id="PTHR33321:SF12">
    <property type="entry name" value="PLANT BASIC SECRETORY PROTEIN (BSP) FAMILY PROTEIN"/>
    <property type="match status" value="1"/>
</dbReference>
<gene>
    <name evidence="2" type="ORF">CWC19_05430</name>
    <name evidence="3" type="ORF">CWC20_07935</name>
</gene>
<dbReference type="Proteomes" id="UP000307217">
    <property type="component" value="Unassembled WGS sequence"/>
</dbReference>
<protein>
    <submittedName>
        <fullName evidence="2">Secretion protein</fullName>
    </submittedName>
</protein>
<dbReference type="Pfam" id="PF04450">
    <property type="entry name" value="BSP"/>
    <property type="match status" value="1"/>
</dbReference>
<reference evidence="4 5" key="1">
    <citation type="submission" date="2018-01" db="EMBL/GenBank/DDBJ databases">
        <authorList>
            <person name="Paulsen S."/>
            <person name="Gram L.K."/>
        </authorList>
    </citation>
    <scope>NUCLEOTIDE SEQUENCE [LARGE SCALE GENOMIC DNA]</scope>
    <source>
        <strain evidence="2 5">S3790</strain>
        <strain evidence="3 4">S3895</strain>
    </source>
</reference>
<evidence type="ECO:0000313" key="3">
    <source>
        <dbReference type="EMBL" id="TMO75444.1"/>
    </source>
</evidence>
<dbReference type="AlphaFoldDB" id="A0A5S3VBP0"/>
<dbReference type="EMBL" id="PNBX01000017">
    <property type="protein sequence ID" value="TMO69371.1"/>
    <property type="molecule type" value="Genomic_DNA"/>
</dbReference>
<reference evidence="2" key="3">
    <citation type="submission" date="2019-09" db="EMBL/GenBank/DDBJ databases">
        <title>Co-occurence of chitin degradation, pigmentation and bioactivity in marine Pseudoalteromonas.</title>
        <authorList>
            <person name="Sonnenschein E.C."/>
            <person name="Bech P.K."/>
        </authorList>
    </citation>
    <scope>NUCLEOTIDE SEQUENCE</scope>
    <source>
        <strain evidence="2">S3790</strain>
        <strain evidence="3 4">S3895</strain>
    </source>
</reference>
<dbReference type="EMBL" id="PNBW01000036">
    <property type="protein sequence ID" value="TMO75444.1"/>
    <property type="molecule type" value="Genomic_DNA"/>
</dbReference>
<name>A0A5S3VBP0_9GAMM</name>
<dbReference type="PANTHER" id="PTHR33321">
    <property type="match status" value="1"/>
</dbReference>
<dbReference type="RefSeq" id="WP_138590714.1">
    <property type="nucleotide sequence ID" value="NZ_PNBW01000036.1"/>
</dbReference>
<keyword evidence="4" id="KW-1185">Reference proteome</keyword>
<evidence type="ECO:0000313" key="5">
    <source>
        <dbReference type="Proteomes" id="UP000307217"/>
    </source>
</evidence>
<dbReference type="Proteomes" id="UP000307164">
    <property type="component" value="Unassembled WGS sequence"/>
</dbReference>